<protein>
    <submittedName>
        <fullName evidence="1">Uncharacterized protein</fullName>
    </submittedName>
</protein>
<dbReference type="Proteomes" id="UP001647509">
    <property type="component" value="Unassembled WGS sequence"/>
</dbReference>
<proteinExistence type="predicted"/>
<evidence type="ECO:0000313" key="1">
    <source>
        <dbReference type="EMBL" id="MBU2950779.1"/>
    </source>
</evidence>
<name>A0ACC5U953_9FLAO</name>
<comment type="caution">
    <text evidence="1">The sequence shown here is derived from an EMBL/GenBank/DDBJ whole genome shotgun (WGS) entry which is preliminary data.</text>
</comment>
<sequence>MKVEYPIVPAYGSNPSEIEKEKTNAHHFGHNNRNGFFPLGINNSWHGGIHIEGLGTQVLAIADGRIIAYRFAEDYLLEKDSETAKYSNGFMLMQHDFETPEKIKFRFYSLYMHLQPKEELIAKKYGENIPDLYAKYTVKTNVNLREIGLKIRPFCEEDNDQSRETHFVPKGGLLKKEPAVVPSDCHWMSFDYFKNKYVICSYRGDIFCAYRGWLLDYDDEFYQVNHKKATDDDFIRPNVVEGTMLFDGIGGNYVKMESQNTELEIEFTKDADWYKIKGTRNYVLSKDCTPITKKIKDDVKFNSVENVNVPIRAGQIIGNLGQYDSENRKSYNALHLEVFTDDANLSGFLNNNKDKDQTTYEVEKGKTLHVGKPCDFLKANAKVKIYQSDGEYTQIGFEDETTVVAYTVLNDENKKIKTYVDGVKVRNNVYTIKEGHFDEVNSKLNHALRSEESEVYYINKTGADNVDRTIGYGMKYSGKKFWVKSTKVTGDANAWISLGADIDTVFENKPSGNFKGVEVLKTSKIRKTGQAKDNAGETWWHIKTKQEEGWIKKSELTEKNPYKWAEYGWKVLENTGDQYFYMFGEFVEKSSPHKFIEDIWAQADTDGNSKLSNFELQQVMRNKESLGHVSKLICKHESEWNTWENIDKFEAELKEIYKKGIDQETDAERKQELEVQRDAKIYVLKDKIKNLSFWHEIEEGDLSNTQAEDCGKRKFPRGSNVYHFHPIAFVEQMKMIVGKEDVDLRNDNKNWQSQFDSKFGNKSRQNVACWRACRVILENYGVDGGKLKNNKALYQIGVENNQKLEINSSVAKKGMMYIDSQLESGKPILVGVDHTYKYKGGFNNDLSTDHFIVIVGRGAEERGEYYLFYEVGTKYKVKGVSNENKLFVQGDFSLKGAPAYKESHVYKVIQIRENK</sequence>
<accession>A0ACC5U953</accession>
<organism evidence="1 2">
    <name type="scientific">Pseudotamlana agarivorans</name>
    <dbReference type="NCBI Taxonomy" id="481183"/>
    <lineage>
        <taxon>Bacteria</taxon>
        <taxon>Pseudomonadati</taxon>
        <taxon>Bacteroidota</taxon>
        <taxon>Flavobacteriia</taxon>
        <taxon>Flavobacteriales</taxon>
        <taxon>Flavobacteriaceae</taxon>
        <taxon>Pseudotamlana</taxon>
    </lineage>
</organism>
<dbReference type="EMBL" id="JAHKPD010000012">
    <property type="protein sequence ID" value="MBU2950779.1"/>
    <property type="molecule type" value="Genomic_DNA"/>
</dbReference>
<gene>
    <name evidence="1" type="ORF">KO493_08725</name>
</gene>
<reference evidence="1" key="1">
    <citation type="submission" date="2021-05" db="EMBL/GenBank/DDBJ databases">
        <title>Draft genomes of bacteria isolated from model marine particles.</title>
        <authorList>
            <person name="Datta M.S."/>
            <person name="Schwartzman J.A."/>
            <person name="Enke T.N."/>
            <person name="Saavedra J."/>
            <person name="Cermak N."/>
            <person name="Cordero O.X."/>
        </authorList>
    </citation>
    <scope>NUCLEOTIDE SEQUENCE</scope>
    <source>
        <strain evidence="1">I2M19</strain>
    </source>
</reference>
<evidence type="ECO:0000313" key="2">
    <source>
        <dbReference type="Proteomes" id="UP001647509"/>
    </source>
</evidence>
<keyword evidence="2" id="KW-1185">Reference proteome</keyword>